<dbReference type="EC" id="3.5.1.44" evidence="3"/>
<evidence type="ECO:0000256" key="1">
    <source>
        <dbReference type="ARBA" id="ARBA00022500"/>
    </source>
</evidence>
<evidence type="ECO:0000256" key="2">
    <source>
        <dbReference type="ARBA" id="ARBA00022801"/>
    </source>
</evidence>
<reference evidence="4 5" key="1">
    <citation type="submission" date="2021-01" db="EMBL/GenBank/DDBJ databases">
        <title>Genomic Encyclopedia of Type Strains, Phase IV (KMG-IV): sequencing the most valuable type-strain genomes for metagenomic binning, comparative biology and taxonomic classification.</title>
        <authorList>
            <person name="Goeker M."/>
        </authorList>
    </citation>
    <scope>NUCLEOTIDE SEQUENCE [LARGE SCALE GENOMIC DNA]</scope>
    <source>
        <strain evidence="4 5">DSM 100968</strain>
    </source>
</reference>
<comment type="similarity">
    <text evidence="3">Belongs to the CheD family.</text>
</comment>
<dbReference type="PANTHER" id="PTHR35147">
    <property type="entry name" value="CHEMORECEPTOR GLUTAMINE DEAMIDASE CHED-RELATED"/>
    <property type="match status" value="1"/>
</dbReference>
<comment type="catalytic activity">
    <reaction evidence="3">
        <text>L-glutaminyl-[protein] + H2O = L-glutamyl-[protein] + NH4(+)</text>
        <dbReference type="Rhea" id="RHEA:16441"/>
        <dbReference type="Rhea" id="RHEA-COMP:10207"/>
        <dbReference type="Rhea" id="RHEA-COMP:10208"/>
        <dbReference type="ChEBI" id="CHEBI:15377"/>
        <dbReference type="ChEBI" id="CHEBI:28938"/>
        <dbReference type="ChEBI" id="CHEBI:29973"/>
        <dbReference type="ChEBI" id="CHEBI:30011"/>
        <dbReference type="EC" id="3.5.1.44"/>
    </reaction>
</comment>
<sequence length="159" mass="17124">MIHVGLSEIKYAEAPEILKSMGLGSCVGVVIYHESMHIAGMAHVMLPDSTLAHAQSFLPGKFADTAVPELVASLTRRGVSLHELKAKMAGGAEMFKSTRVLALDSIGKRNAEAVRSQLSHFHIPVVAEETGKDFGRTIEFLTGTCQLVIRAISQGERVI</sequence>
<dbReference type="InterPro" id="IPR005659">
    <property type="entry name" value="Chemorcpt_Glu_NH3ase_CheD"/>
</dbReference>
<comment type="function">
    <text evidence="3">Probably deamidates glutamine residues to glutamate on methyl-accepting chemotaxis receptors (MCPs), playing an important role in chemotaxis.</text>
</comment>
<gene>
    <name evidence="3" type="primary">cheD</name>
    <name evidence="4" type="ORF">JOC27_000412</name>
</gene>
<proteinExistence type="inferred from homology"/>
<dbReference type="HAMAP" id="MF_01440">
    <property type="entry name" value="CheD"/>
    <property type="match status" value="1"/>
</dbReference>
<organism evidence="4 5">
    <name type="scientific">Sporolactobacillus spathodeae</name>
    <dbReference type="NCBI Taxonomy" id="1465502"/>
    <lineage>
        <taxon>Bacteria</taxon>
        <taxon>Bacillati</taxon>
        <taxon>Bacillota</taxon>
        <taxon>Bacilli</taxon>
        <taxon>Bacillales</taxon>
        <taxon>Sporolactobacillaceae</taxon>
        <taxon>Sporolactobacillus</taxon>
    </lineage>
</organism>
<evidence type="ECO:0000313" key="5">
    <source>
        <dbReference type="Proteomes" id="UP000823201"/>
    </source>
</evidence>
<keyword evidence="5" id="KW-1185">Reference proteome</keyword>
<dbReference type="InterPro" id="IPR038592">
    <property type="entry name" value="CheD-like_sf"/>
</dbReference>
<dbReference type="SUPFAM" id="SSF64438">
    <property type="entry name" value="CNF1/YfiH-like putative cysteine hydrolases"/>
    <property type="match status" value="1"/>
</dbReference>
<dbReference type="EMBL" id="JAFBEV010000003">
    <property type="protein sequence ID" value="MBM7656971.1"/>
    <property type="molecule type" value="Genomic_DNA"/>
</dbReference>
<dbReference type="PANTHER" id="PTHR35147:SF1">
    <property type="entry name" value="CHEMORECEPTOR GLUTAMINE DEAMIDASE CHED-RELATED"/>
    <property type="match status" value="1"/>
</dbReference>
<dbReference type="GO" id="GO:0050568">
    <property type="term" value="F:protein-glutamine glutaminase activity"/>
    <property type="evidence" value="ECO:0007669"/>
    <property type="project" value="UniProtKB-EC"/>
</dbReference>
<dbReference type="CDD" id="cd16352">
    <property type="entry name" value="CheD"/>
    <property type="match status" value="1"/>
</dbReference>
<accession>A0ABS2Q5K4</accession>
<dbReference type="Proteomes" id="UP000823201">
    <property type="component" value="Unassembled WGS sequence"/>
</dbReference>
<keyword evidence="2 3" id="KW-0378">Hydrolase</keyword>
<protein>
    <recommendedName>
        <fullName evidence="3">Probable chemoreceptor glutamine deamidase CheD</fullName>
        <ecNumber evidence="3">3.5.1.44</ecNumber>
    </recommendedName>
</protein>
<name>A0ABS2Q5K4_9BACL</name>
<dbReference type="InterPro" id="IPR011324">
    <property type="entry name" value="Cytotoxic_necrot_fac-like_cat"/>
</dbReference>
<dbReference type="RefSeq" id="WP_205005337.1">
    <property type="nucleotide sequence ID" value="NZ_CBCRXA010000003.1"/>
</dbReference>
<dbReference type="Gene3D" id="3.30.1330.200">
    <property type="match status" value="1"/>
</dbReference>
<dbReference type="Pfam" id="PF03975">
    <property type="entry name" value="CheD"/>
    <property type="match status" value="1"/>
</dbReference>
<evidence type="ECO:0000256" key="3">
    <source>
        <dbReference type="HAMAP-Rule" id="MF_01440"/>
    </source>
</evidence>
<evidence type="ECO:0000313" key="4">
    <source>
        <dbReference type="EMBL" id="MBM7656971.1"/>
    </source>
</evidence>
<keyword evidence="1 3" id="KW-0145">Chemotaxis</keyword>
<comment type="caution">
    <text evidence="4">The sequence shown here is derived from an EMBL/GenBank/DDBJ whole genome shotgun (WGS) entry which is preliminary data.</text>
</comment>